<dbReference type="Proteomes" id="UP000265515">
    <property type="component" value="Unassembled WGS sequence"/>
</dbReference>
<evidence type="ECO:0000256" key="2">
    <source>
        <dbReference type="ARBA" id="ARBA00022448"/>
    </source>
</evidence>
<dbReference type="InterPro" id="IPR051359">
    <property type="entry name" value="CaCA_antiporter"/>
</dbReference>
<gene>
    <name evidence="13" type="ORF">CBR_g37505</name>
</gene>
<feature type="compositionally biased region" description="Gly residues" evidence="9">
    <location>
        <begin position="152"/>
        <end position="165"/>
    </location>
</feature>
<organism evidence="13 14">
    <name type="scientific">Chara braunii</name>
    <name type="common">Braun's stonewort</name>
    <dbReference type="NCBI Taxonomy" id="69332"/>
    <lineage>
        <taxon>Eukaryota</taxon>
        <taxon>Viridiplantae</taxon>
        <taxon>Streptophyta</taxon>
        <taxon>Charophyceae</taxon>
        <taxon>Charales</taxon>
        <taxon>Characeae</taxon>
        <taxon>Chara</taxon>
    </lineage>
</organism>
<evidence type="ECO:0000313" key="13">
    <source>
        <dbReference type="EMBL" id="GBG83704.1"/>
    </source>
</evidence>
<keyword evidence="7" id="KW-0739">Sodium transport</keyword>
<evidence type="ECO:0000256" key="6">
    <source>
        <dbReference type="ARBA" id="ARBA00023136"/>
    </source>
</evidence>
<keyword evidence="6 10" id="KW-0472">Membrane</keyword>
<dbReference type="PANTHER" id="PTHR12266:SF0">
    <property type="entry name" value="MITOCHONDRIAL SODIUM_CALCIUM EXCHANGER PROTEIN"/>
    <property type="match status" value="1"/>
</dbReference>
<dbReference type="AlphaFoldDB" id="A0A388LN39"/>
<comment type="subcellular location">
    <subcellularLocation>
        <location evidence="1">Membrane</location>
        <topology evidence="1">Multi-pass membrane protein</topology>
    </subcellularLocation>
</comment>
<dbReference type="GO" id="GO:0008324">
    <property type="term" value="F:monoatomic cation transmembrane transporter activity"/>
    <property type="evidence" value="ECO:0007669"/>
    <property type="project" value="TreeGrafter"/>
</dbReference>
<feature type="transmembrane region" description="Helical" evidence="10">
    <location>
        <begin position="875"/>
        <end position="899"/>
    </location>
</feature>
<feature type="region of interest" description="Disordered" evidence="9">
    <location>
        <begin position="99"/>
        <end position="237"/>
    </location>
</feature>
<dbReference type="PANTHER" id="PTHR12266">
    <property type="entry name" value="NA+/CA2+ K+ INDEPENDENT EXCHANGER"/>
    <property type="match status" value="1"/>
</dbReference>
<dbReference type="OrthoDB" id="407410at2759"/>
<evidence type="ECO:0000256" key="5">
    <source>
        <dbReference type="ARBA" id="ARBA00023053"/>
    </source>
</evidence>
<comment type="caution">
    <text evidence="13">The sequence shown here is derived from an EMBL/GenBank/DDBJ whole genome shotgun (WGS) entry which is preliminary data.</text>
</comment>
<evidence type="ECO:0000313" key="14">
    <source>
        <dbReference type="Proteomes" id="UP000265515"/>
    </source>
</evidence>
<feature type="transmembrane region" description="Helical" evidence="10">
    <location>
        <begin position="660"/>
        <end position="682"/>
    </location>
</feature>
<feature type="signal peptide" evidence="11">
    <location>
        <begin position="1"/>
        <end position="29"/>
    </location>
</feature>
<sequence length="905" mass="95861">MAAASVRARRGIFRGVLITLLIALSPSWAATQSPEPLGSPPVIAERDGRRAWGSERPQGGGRSLGDTDGRRHGSSLGENFSILGGRGVESRRRYSWSLAEGEENRKGDGDSKRTSGNGGGGGGANGIGETATGGRQQRRFDPERRYSIWGQELGGGGGGGGGSAGAGSTLKSVDAGKREIGRNERGGPEGGEQRSQAAPAPMAANGTGEGDGLARQHAVGATDDSPSSAASRDTSTHANYTTASTLHDGHGASDDPYTAALGNGSTSVPAIISDEEDNGPCRDIPKHSGYVDACSFVKARESCSTGTFVEYLQFHFCTCARFPLVSYAVMILWMMALFVMLGNTAADYFCPSLERISEILHLPPTVAGVTLLPLGNGAPDVFASIASFIGAGAGQVGLNSVLGGGMFVTAVVVGLITFAVQSLNVKLDRGSFIRDVGFYMLAIFGLFIIIFVGRVTVWGTLAFLSLYIAYAVTVASSEAFAKWARNKTPGSTEWWLLQPFTSGNLAATDPFKGGWIDFDEGDEYHTLLGGGTGQFLLEEDASVEEVRGLTMFPTPAPDDVSSRCAGNALPQWMWTAHVAIYAQKQRHADGWDYGWSNPRPLWGWMEEDSTRATESSLASAWRRLNFGFRKGLKKALAVPLIMPRRLTIPCLEEERWSRHVFITSATLAPLMFTLAVVTRTFTWEDGRTWATAILSGVVMGLLAMVATRSDTSSARFTDMGGGPPDRWAFPWVCVGFVMSIVWFYVLANELVAVLVAIGNILGIDATILGVTVLAWGNSIGDVVSNLTLAKSGGPGAQMAVSASYAGPMFNCLIGIGASLALSSWRTRPHAFVIPLGADDGKTTIFVTMAFLMGGMSFAAFTLLSNQMRLTKGLGIGLLLIYSCFITLRLLGVAGLLPILGSGHVS</sequence>
<dbReference type="STRING" id="69332.A0A388LN39"/>
<keyword evidence="14" id="KW-1185">Reference proteome</keyword>
<feature type="compositionally biased region" description="Gly residues" evidence="9">
    <location>
        <begin position="116"/>
        <end position="126"/>
    </location>
</feature>
<keyword evidence="11" id="KW-0732">Signal</keyword>
<keyword evidence="3 10" id="KW-0812">Transmembrane</keyword>
<feature type="transmembrane region" description="Helical" evidence="10">
    <location>
        <begin position="401"/>
        <end position="420"/>
    </location>
</feature>
<evidence type="ECO:0000256" key="8">
    <source>
        <dbReference type="ARBA" id="ARBA00038187"/>
    </source>
</evidence>
<feature type="region of interest" description="Disordered" evidence="9">
    <location>
        <begin position="30"/>
        <end position="82"/>
    </location>
</feature>
<protein>
    <recommendedName>
        <fullName evidence="12">Sodium/calcium exchanger membrane region domain-containing protein</fullName>
    </recommendedName>
</protein>
<evidence type="ECO:0000256" key="4">
    <source>
        <dbReference type="ARBA" id="ARBA00022989"/>
    </source>
</evidence>
<proteinExistence type="inferred from homology"/>
<evidence type="ECO:0000256" key="1">
    <source>
        <dbReference type="ARBA" id="ARBA00004141"/>
    </source>
</evidence>
<evidence type="ECO:0000256" key="9">
    <source>
        <dbReference type="SAM" id="MobiDB-lite"/>
    </source>
</evidence>
<feature type="transmembrane region" description="Helical" evidence="10">
    <location>
        <begin position="844"/>
        <end position="863"/>
    </location>
</feature>
<feature type="compositionally biased region" description="Polar residues" evidence="9">
    <location>
        <begin position="224"/>
        <end position="237"/>
    </location>
</feature>
<feature type="transmembrane region" description="Helical" evidence="10">
    <location>
        <begin position="688"/>
        <end position="706"/>
    </location>
</feature>
<dbReference type="Pfam" id="PF01699">
    <property type="entry name" value="Na_Ca_ex"/>
    <property type="match status" value="2"/>
</dbReference>
<keyword evidence="4 10" id="KW-1133">Transmembrane helix</keyword>
<name>A0A388LN39_CHABU</name>
<dbReference type="GO" id="GO:0006814">
    <property type="term" value="P:sodium ion transport"/>
    <property type="evidence" value="ECO:0007669"/>
    <property type="project" value="UniProtKB-KW"/>
</dbReference>
<feature type="compositionally biased region" description="Basic and acidic residues" evidence="9">
    <location>
        <begin position="44"/>
        <end position="53"/>
    </location>
</feature>
<dbReference type="GO" id="GO:0016020">
    <property type="term" value="C:membrane"/>
    <property type="evidence" value="ECO:0007669"/>
    <property type="project" value="UniProtKB-SubCell"/>
</dbReference>
<feature type="transmembrane region" description="Helical" evidence="10">
    <location>
        <begin position="751"/>
        <end position="775"/>
    </location>
</feature>
<dbReference type="Gene3D" id="1.20.1420.30">
    <property type="entry name" value="NCX, central ion-binding region"/>
    <property type="match status" value="2"/>
</dbReference>
<keyword evidence="2" id="KW-0813">Transport</keyword>
<evidence type="ECO:0000256" key="11">
    <source>
        <dbReference type="SAM" id="SignalP"/>
    </source>
</evidence>
<feature type="compositionally biased region" description="Basic and acidic residues" evidence="9">
    <location>
        <begin position="102"/>
        <end position="113"/>
    </location>
</feature>
<feature type="transmembrane region" description="Helical" evidence="10">
    <location>
        <begin position="432"/>
        <end position="452"/>
    </location>
</feature>
<accession>A0A388LN39</accession>
<comment type="similarity">
    <text evidence="8">Belongs to the Ca(2+):cation antiporter (CaCA) (TC 2.A.19) family. Cation/calcium exchanger (CCX) subfamily.</text>
</comment>
<feature type="transmembrane region" description="Helical" evidence="10">
    <location>
        <begin position="324"/>
        <end position="346"/>
    </location>
</feature>
<feature type="domain" description="Sodium/calcium exchanger membrane region" evidence="12">
    <location>
        <begin position="733"/>
        <end position="889"/>
    </location>
</feature>
<evidence type="ECO:0000256" key="7">
    <source>
        <dbReference type="ARBA" id="ARBA00023201"/>
    </source>
</evidence>
<dbReference type="Gramene" id="GBG83704">
    <property type="protein sequence ID" value="GBG83704"/>
    <property type="gene ID" value="CBR_g37505"/>
</dbReference>
<keyword evidence="7" id="KW-0406">Ion transport</keyword>
<evidence type="ECO:0000256" key="10">
    <source>
        <dbReference type="SAM" id="Phobius"/>
    </source>
</evidence>
<evidence type="ECO:0000256" key="3">
    <source>
        <dbReference type="ARBA" id="ARBA00022692"/>
    </source>
</evidence>
<feature type="domain" description="Sodium/calcium exchanger membrane region" evidence="12">
    <location>
        <begin position="332"/>
        <end position="473"/>
    </location>
</feature>
<reference evidence="13 14" key="1">
    <citation type="journal article" date="2018" name="Cell">
        <title>The Chara Genome: Secondary Complexity and Implications for Plant Terrestrialization.</title>
        <authorList>
            <person name="Nishiyama T."/>
            <person name="Sakayama H."/>
            <person name="Vries J.D."/>
            <person name="Buschmann H."/>
            <person name="Saint-Marcoux D."/>
            <person name="Ullrich K.K."/>
            <person name="Haas F.B."/>
            <person name="Vanderstraeten L."/>
            <person name="Becker D."/>
            <person name="Lang D."/>
            <person name="Vosolsobe S."/>
            <person name="Rombauts S."/>
            <person name="Wilhelmsson P.K.I."/>
            <person name="Janitza P."/>
            <person name="Kern R."/>
            <person name="Heyl A."/>
            <person name="Rumpler F."/>
            <person name="Villalobos L.I.A.C."/>
            <person name="Clay J.M."/>
            <person name="Skokan R."/>
            <person name="Toyoda A."/>
            <person name="Suzuki Y."/>
            <person name="Kagoshima H."/>
            <person name="Schijlen E."/>
            <person name="Tajeshwar N."/>
            <person name="Catarino B."/>
            <person name="Hetherington A.J."/>
            <person name="Saltykova A."/>
            <person name="Bonnot C."/>
            <person name="Breuninger H."/>
            <person name="Symeonidi A."/>
            <person name="Radhakrishnan G.V."/>
            <person name="Van Nieuwerburgh F."/>
            <person name="Deforce D."/>
            <person name="Chang C."/>
            <person name="Karol K.G."/>
            <person name="Hedrich R."/>
            <person name="Ulvskov P."/>
            <person name="Glockner G."/>
            <person name="Delwiche C.F."/>
            <person name="Petrasek J."/>
            <person name="Van de Peer Y."/>
            <person name="Friml J."/>
            <person name="Beilby M."/>
            <person name="Dolan L."/>
            <person name="Kohara Y."/>
            <person name="Sugano S."/>
            <person name="Fujiyama A."/>
            <person name="Delaux P.-M."/>
            <person name="Quint M."/>
            <person name="TheiBen G."/>
            <person name="Hagemann M."/>
            <person name="Harholt J."/>
            <person name="Dunand C."/>
            <person name="Zachgo S."/>
            <person name="Langdale J."/>
            <person name="Maumus F."/>
            <person name="Straeten D.V.D."/>
            <person name="Gould S.B."/>
            <person name="Rensing S.A."/>
        </authorList>
    </citation>
    <scope>NUCLEOTIDE SEQUENCE [LARGE SCALE GENOMIC DNA]</scope>
    <source>
        <strain evidence="13 14">S276</strain>
    </source>
</reference>
<feature type="compositionally biased region" description="Basic and acidic residues" evidence="9">
    <location>
        <begin position="174"/>
        <end position="187"/>
    </location>
</feature>
<dbReference type="InterPro" id="IPR044880">
    <property type="entry name" value="NCX_ion-bd_dom_sf"/>
</dbReference>
<evidence type="ECO:0000259" key="12">
    <source>
        <dbReference type="Pfam" id="PF01699"/>
    </source>
</evidence>
<dbReference type="EMBL" id="BFEA01000448">
    <property type="protein sequence ID" value="GBG83704.1"/>
    <property type="molecule type" value="Genomic_DNA"/>
</dbReference>
<keyword evidence="5" id="KW-0915">Sodium</keyword>
<dbReference type="InterPro" id="IPR004837">
    <property type="entry name" value="NaCa_Exmemb"/>
</dbReference>
<feature type="transmembrane region" description="Helical" evidence="10">
    <location>
        <begin position="727"/>
        <end position="745"/>
    </location>
</feature>
<feature type="chain" id="PRO_5017425760" description="Sodium/calcium exchanger membrane region domain-containing protein" evidence="11">
    <location>
        <begin position="30"/>
        <end position="905"/>
    </location>
</feature>